<dbReference type="RefSeq" id="XP_028478122.1">
    <property type="nucleotide sequence ID" value="XM_028621670.1"/>
</dbReference>
<dbReference type="PANTHER" id="PTHR28221:SF2">
    <property type="entry name" value="RNA POLYMERASE I-SPECIFIC TRANSCRIPTION INITIATION FACTOR RRN6"/>
    <property type="match status" value="1"/>
</dbReference>
<feature type="compositionally biased region" description="Polar residues" evidence="1">
    <location>
        <begin position="29"/>
        <end position="44"/>
    </location>
</feature>
<organism evidence="4 5">
    <name type="scientific">Apiotrichum porosum</name>
    <dbReference type="NCBI Taxonomy" id="105984"/>
    <lineage>
        <taxon>Eukaryota</taxon>
        <taxon>Fungi</taxon>
        <taxon>Dikarya</taxon>
        <taxon>Basidiomycota</taxon>
        <taxon>Agaricomycotina</taxon>
        <taxon>Tremellomycetes</taxon>
        <taxon>Trichosporonales</taxon>
        <taxon>Trichosporonaceae</taxon>
        <taxon>Apiotrichum</taxon>
    </lineage>
</organism>
<feature type="domain" description="RRN6 K-rich C-terminal" evidence="3">
    <location>
        <begin position="791"/>
        <end position="929"/>
    </location>
</feature>
<dbReference type="AlphaFoldDB" id="A0A427Y0J9"/>
<protein>
    <submittedName>
        <fullName evidence="4">Uncharacterized protein</fullName>
    </submittedName>
</protein>
<keyword evidence="5" id="KW-1185">Reference proteome</keyword>
<dbReference type="InterPro" id="IPR019350">
    <property type="entry name" value="RNA_pol_I-sp_TIF_RRN6-like"/>
</dbReference>
<proteinExistence type="predicted"/>
<evidence type="ECO:0000259" key="2">
    <source>
        <dbReference type="Pfam" id="PF10214"/>
    </source>
</evidence>
<dbReference type="Pfam" id="PF10214">
    <property type="entry name" value="Rrn6_beta-prop"/>
    <property type="match status" value="1"/>
</dbReference>
<feature type="domain" description="RRN6 beta-propeller" evidence="2">
    <location>
        <begin position="163"/>
        <end position="424"/>
    </location>
</feature>
<feature type="compositionally biased region" description="Basic residues" evidence="1">
    <location>
        <begin position="916"/>
        <end position="929"/>
    </location>
</feature>
<dbReference type="PANTHER" id="PTHR28221">
    <property type="entry name" value="RNA POLYMERASE I-SPECIFIC TRANSCRIPTION INITIATION FACTOR RRN6"/>
    <property type="match status" value="1"/>
</dbReference>
<evidence type="ECO:0000256" key="1">
    <source>
        <dbReference type="SAM" id="MobiDB-lite"/>
    </source>
</evidence>
<gene>
    <name evidence="4" type="ORF">EHS24_006198</name>
</gene>
<dbReference type="OrthoDB" id="2382881at2759"/>
<dbReference type="EMBL" id="RSCE01000003">
    <property type="protein sequence ID" value="RSH84674.1"/>
    <property type="molecule type" value="Genomic_DNA"/>
</dbReference>
<feature type="region of interest" description="Disordered" evidence="1">
    <location>
        <begin position="862"/>
        <end position="929"/>
    </location>
</feature>
<feature type="region of interest" description="Disordered" evidence="1">
    <location>
        <begin position="29"/>
        <end position="54"/>
    </location>
</feature>
<sequence>MAVPTSFVPTVGHLNLPRSRGATLRNHANHTASSLPDRGSSTPLGTLGKKGSTTLSRTRHNWSWTWLSGDSTDIPLVPVGQSKLLFPPTRESSSSPPEFPLDVLITSATHYIHSTPDIYEPEFVAELVAEELAIAHHDTGQANDRHLGVALAVAHNPTARFTRVVLCFPTGPVGEELNISPFLPKTNALSRGRLESRFMPSASPVDKFPGQILQIVSSPFVSKHRLDGAATALLVRTTFCSYLLNVVPQGTYVPPTAMPPVSTLRVGELPVSATEGRQQVDMALDAKSWSRAAVVDEGGAVWLWWEEKERLDGRQDGRLYKAKLRNAVGSEDGFFRVAFGTRPDTIVVVSRESVEVLDLKKIQGASTVQQSTVVVKIDVSSHVFTSIDKTALEREATLTCVSTTKELLWIDESGTQPVVLRCAHEYGAAKAEDLQVMILPGAPTRHSSLHESVIIFSRTQGYLQGVQVSSFPPARITTPPWSIGCLPTAMDGLTMLPFQNNLVPFQGASTSKDCICVVGKAQDGSLRLFKLARPSPSHGRLESIVSNPHIKWDEQVEMLSQLSSRASQTRLLDASEYGAKGRTKHDILHARWVWSHVEVFQQDLREEEGQSDHIMTAAEIARDSAYGNAPETRSSLVRRIGFPKKSETEVTLESLSFSQHFSYVESSGHPFSSAPGDPFLPATAALQSRRGSTPIPRRLDLEANQLHCDLMLCGTTLASDPIQPATTPAAPDTSHGNLDDLFAAAAGQLSLEDKHSTAAVHFSVLQPKIPCPQRGGSDSRSLLDLTAALPLLAEWPLGQHADDYQWDGPLTRLPSTPQVSTGFDRPIRPLPSLRPHPTQPAASTHSINVPPVGRAPTLRPLPHTSTFPAIQPWSPTRPGARSSPPPAPTLESLSGEFPHTQVERGLFGARPEVSSKTRKKAAKKRAGGF</sequence>
<dbReference type="GeneID" id="39590741"/>
<reference evidence="4 5" key="1">
    <citation type="submission" date="2018-11" db="EMBL/GenBank/DDBJ databases">
        <title>Genome sequence of Apiotrichum porosum DSM 27194.</title>
        <authorList>
            <person name="Aliyu H."/>
            <person name="Gorte O."/>
            <person name="Ochsenreither K."/>
        </authorList>
    </citation>
    <scope>NUCLEOTIDE SEQUENCE [LARGE SCALE GENOMIC DNA]</scope>
    <source>
        <strain evidence="4 5">DSM 27194</strain>
    </source>
</reference>
<dbReference type="Pfam" id="PF20639">
    <property type="entry name" value="Rrn6_K-rich"/>
    <property type="match status" value="1"/>
</dbReference>
<evidence type="ECO:0000313" key="5">
    <source>
        <dbReference type="Proteomes" id="UP000279236"/>
    </source>
</evidence>
<dbReference type="InterPro" id="IPR048536">
    <property type="entry name" value="Rrn6_K-rich"/>
</dbReference>
<evidence type="ECO:0000313" key="4">
    <source>
        <dbReference type="EMBL" id="RSH84674.1"/>
    </source>
</evidence>
<accession>A0A427Y0J9</accession>
<dbReference type="Proteomes" id="UP000279236">
    <property type="component" value="Unassembled WGS sequence"/>
</dbReference>
<name>A0A427Y0J9_9TREE</name>
<dbReference type="InterPro" id="IPR048535">
    <property type="entry name" value="RRN6_beta-prop"/>
</dbReference>
<evidence type="ECO:0000259" key="3">
    <source>
        <dbReference type="Pfam" id="PF20639"/>
    </source>
</evidence>
<comment type="caution">
    <text evidence="4">The sequence shown here is derived from an EMBL/GenBank/DDBJ whole genome shotgun (WGS) entry which is preliminary data.</text>
</comment>